<keyword evidence="1" id="KW-0812">Transmembrane</keyword>
<keyword evidence="1" id="KW-1133">Transmembrane helix</keyword>
<reference evidence="2 3" key="1">
    <citation type="submission" date="2020-08" db="EMBL/GenBank/DDBJ databases">
        <title>Genemic of Streptomyces polyaspartic.</title>
        <authorList>
            <person name="Liu W."/>
        </authorList>
    </citation>
    <scope>NUCLEOTIDE SEQUENCE [LARGE SCALE GENOMIC DNA]</scope>
    <source>
        <strain evidence="2 3">TRM66268-LWL</strain>
    </source>
</reference>
<evidence type="ECO:0000313" key="2">
    <source>
        <dbReference type="EMBL" id="MBC9713952.1"/>
    </source>
</evidence>
<organism evidence="2 3">
    <name type="scientific">Streptomyces polyasparticus</name>
    <dbReference type="NCBI Taxonomy" id="2767826"/>
    <lineage>
        <taxon>Bacteria</taxon>
        <taxon>Bacillati</taxon>
        <taxon>Actinomycetota</taxon>
        <taxon>Actinomycetes</taxon>
        <taxon>Kitasatosporales</taxon>
        <taxon>Streptomycetaceae</taxon>
        <taxon>Streptomyces</taxon>
    </lineage>
</organism>
<evidence type="ECO:0000313" key="3">
    <source>
        <dbReference type="Proteomes" id="UP000642284"/>
    </source>
</evidence>
<keyword evidence="1" id="KW-0472">Membrane</keyword>
<comment type="caution">
    <text evidence="2">The sequence shown here is derived from an EMBL/GenBank/DDBJ whole genome shotgun (WGS) entry which is preliminary data.</text>
</comment>
<proteinExistence type="predicted"/>
<protein>
    <submittedName>
        <fullName evidence="2">Uncharacterized protein</fullName>
    </submittedName>
</protein>
<dbReference type="RefSeq" id="WP_187814377.1">
    <property type="nucleotide sequence ID" value="NZ_JACTVJ010000006.1"/>
</dbReference>
<dbReference type="Proteomes" id="UP000642284">
    <property type="component" value="Unassembled WGS sequence"/>
</dbReference>
<accession>A0ABR7SH84</accession>
<name>A0ABR7SH84_9ACTN</name>
<dbReference type="EMBL" id="JACTVJ010000006">
    <property type="protein sequence ID" value="MBC9713952.1"/>
    <property type="molecule type" value="Genomic_DNA"/>
</dbReference>
<evidence type="ECO:0000256" key="1">
    <source>
        <dbReference type="SAM" id="Phobius"/>
    </source>
</evidence>
<feature type="transmembrane region" description="Helical" evidence="1">
    <location>
        <begin position="21"/>
        <end position="41"/>
    </location>
</feature>
<keyword evidence="3" id="KW-1185">Reference proteome</keyword>
<gene>
    <name evidence="2" type="ORF">H9Y04_15395</name>
</gene>
<sequence length="110" mass="11494">MIDSDRTSTAAPVRRTWVRPALLVPAALAVAGALVVTLATGSGEQSGDSARGTRIEAQNPRGAVVLLDRIAAAAEANAARRARSWARPRSWSAASWTRRACTPAPASPCF</sequence>